<protein>
    <submittedName>
        <fullName evidence="1">Uncharacterized protein</fullName>
    </submittedName>
</protein>
<dbReference type="EMBL" id="GBXM01093525">
    <property type="protein sequence ID" value="JAH15052.1"/>
    <property type="molecule type" value="Transcribed_RNA"/>
</dbReference>
<reference evidence="1" key="1">
    <citation type="submission" date="2014-11" db="EMBL/GenBank/DDBJ databases">
        <authorList>
            <person name="Amaro Gonzalez C."/>
        </authorList>
    </citation>
    <scope>NUCLEOTIDE SEQUENCE</scope>
</reference>
<sequence length="45" mass="5113">MLGKPSFNLDDRLQIPDIWKKVLWSGEAQVLHVRANLNVLLALEA</sequence>
<proteinExistence type="predicted"/>
<accession>A0A0E9QEV7</accession>
<organism evidence="1">
    <name type="scientific">Anguilla anguilla</name>
    <name type="common">European freshwater eel</name>
    <name type="synonym">Muraena anguilla</name>
    <dbReference type="NCBI Taxonomy" id="7936"/>
    <lineage>
        <taxon>Eukaryota</taxon>
        <taxon>Metazoa</taxon>
        <taxon>Chordata</taxon>
        <taxon>Craniata</taxon>
        <taxon>Vertebrata</taxon>
        <taxon>Euteleostomi</taxon>
        <taxon>Actinopterygii</taxon>
        <taxon>Neopterygii</taxon>
        <taxon>Teleostei</taxon>
        <taxon>Anguilliformes</taxon>
        <taxon>Anguillidae</taxon>
        <taxon>Anguilla</taxon>
    </lineage>
</organism>
<reference evidence="1" key="2">
    <citation type="journal article" date="2015" name="Fish Shellfish Immunol.">
        <title>Early steps in the European eel (Anguilla anguilla)-Vibrio vulnificus interaction in the gills: Role of the RtxA13 toxin.</title>
        <authorList>
            <person name="Callol A."/>
            <person name="Pajuelo D."/>
            <person name="Ebbesson L."/>
            <person name="Teles M."/>
            <person name="MacKenzie S."/>
            <person name="Amaro C."/>
        </authorList>
    </citation>
    <scope>NUCLEOTIDE SEQUENCE</scope>
</reference>
<dbReference type="AlphaFoldDB" id="A0A0E9QEV7"/>
<evidence type="ECO:0000313" key="1">
    <source>
        <dbReference type="EMBL" id="JAH15052.1"/>
    </source>
</evidence>
<name>A0A0E9QEV7_ANGAN</name>